<dbReference type="InterPro" id="IPR035437">
    <property type="entry name" value="SNase_OB-fold_sf"/>
</dbReference>
<evidence type="ECO:0000313" key="6">
    <source>
        <dbReference type="Proteomes" id="UP000233440"/>
    </source>
</evidence>
<dbReference type="Gene3D" id="2.40.50.90">
    <property type="match status" value="1"/>
</dbReference>
<protein>
    <recommendedName>
        <fullName evidence="4">TNase-like domain-containing protein</fullName>
    </recommendedName>
</protein>
<gene>
    <name evidence="5" type="ORF">CWO92_01865</name>
</gene>
<proteinExistence type="predicted"/>
<dbReference type="PROSITE" id="PS01284">
    <property type="entry name" value="TNASE_2"/>
    <property type="match status" value="1"/>
</dbReference>
<dbReference type="GO" id="GO:0016787">
    <property type="term" value="F:hydrolase activity"/>
    <property type="evidence" value="ECO:0007669"/>
    <property type="project" value="UniProtKB-KW"/>
</dbReference>
<dbReference type="SUPFAM" id="SSF50199">
    <property type="entry name" value="Staphylococcal nuclease"/>
    <property type="match status" value="1"/>
</dbReference>
<dbReference type="GO" id="GO:0004519">
    <property type="term" value="F:endonuclease activity"/>
    <property type="evidence" value="ECO:0007669"/>
    <property type="project" value="UniProtKB-KW"/>
</dbReference>
<dbReference type="OrthoDB" id="4376109at2"/>
<evidence type="ECO:0000313" key="5">
    <source>
        <dbReference type="EMBL" id="PKR87132.1"/>
    </source>
</evidence>
<evidence type="ECO:0000259" key="4">
    <source>
        <dbReference type="PROSITE" id="PS50830"/>
    </source>
</evidence>
<dbReference type="SMART" id="SM00318">
    <property type="entry name" value="SNc"/>
    <property type="match status" value="1"/>
</dbReference>
<organism evidence="5 6">
    <name type="scientific">Heyndrickxia camelliae</name>
    <dbReference type="NCBI Taxonomy" id="1707093"/>
    <lineage>
        <taxon>Bacteria</taxon>
        <taxon>Bacillati</taxon>
        <taxon>Bacillota</taxon>
        <taxon>Bacilli</taxon>
        <taxon>Bacillales</taxon>
        <taxon>Bacillaceae</taxon>
        <taxon>Heyndrickxia</taxon>
    </lineage>
</organism>
<dbReference type="AlphaFoldDB" id="A0A2N3LR45"/>
<dbReference type="EMBL" id="PIQO01000001">
    <property type="protein sequence ID" value="PKR87132.1"/>
    <property type="molecule type" value="Genomic_DNA"/>
</dbReference>
<comment type="caution">
    <text evidence="5">The sequence shown here is derived from an EMBL/GenBank/DDBJ whole genome shotgun (WGS) entry which is preliminary data.</text>
</comment>
<feature type="domain" description="TNase-like" evidence="4">
    <location>
        <begin position="38"/>
        <end position="174"/>
    </location>
</feature>
<name>A0A2N3LR45_9BACI</name>
<keyword evidence="6" id="KW-1185">Reference proteome</keyword>
<dbReference type="InterPro" id="IPR016071">
    <property type="entry name" value="Staphylococal_nuclease_OB-fold"/>
</dbReference>
<dbReference type="CDD" id="cd00175">
    <property type="entry name" value="SNc"/>
    <property type="match status" value="1"/>
</dbReference>
<dbReference type="PANTHER" id="PTHR12302">
    <property type="entry name" value="EBNA2 BINDING PROTEIN P100"/>
    <property type="match status" value="1"/>
</dbReference>
<evidence type="ECO:0000256" key="2">
    <source>
        <dbReference type="ARBA" id="ARBA00022759"/>
    </source>
</evidence>
<dbReference type="PROSITE" id="PS51257">
    <property type="entry name" value="PROKAR_LIPOPROTEIN"/>
    <property type="match status" value="1"/>
</dbReference>
<sequence>MNFIRKFGFLLLFIFVLLGACSQSSVHQNKKQSDTPQGLVAGTIIRTVDGDTVHVNINGKEENIRLLLIDTPETHKPGTPVQPYGPEASDYAKKELAVGTKVMVEEGVKGHERDKYGRLLAYIYLPNGKMYNEEVVKKGLARVAYIYEPNTMHLSDLKKDESYAKKHKLGIWSITGYVTEKGYDISKATLKSSGTESNKNSSDTATKYNTGCKGQIKGNVNSKIYHVPGGENYDSKMNHIVWFCSEVEAQKAGYRKAKR</sequence>
<dbReference type="GO" id="GO:0003676">
    <property type="term" value="F:nucleic acid binding"/>
    <property type="evidence" value="ECO:0007669"/>
    <property type="project" value="InterPro"/>
</dbReference>
<reference evidence="5 6" key="1">
    <citation type="submission" date="2017-11" db="EMBL/GenBank/DDBJ databases">
        <title>Bacillus camelliae sp. nov., isolated from pu'er tea.</title>
        <authorList>
            <person name="Niu L."/>
        </authorList>
    </citation>
    <scope>NUCLEOTIDE SEQUENCE [LARGE SCALE GENOMIC DNA]</scope>
    <source>
        <strain evidence="5 6">7578-1</strain>
    </source>
</reference>
<evidence type="ECO:0000256" key="3">
    <source>
        <dbReference type="ARBA" id="ARBA00022801"/>
    </source>
</evidence>
<keyword evidence="3" id="KW-0378">Hydrolase</keyword>
<evidence type="ECO:0000256" key="1">
    <source>
        <dbReference type="ARBA" id="ARBA00022722"/>
    </source>
</evidence>
<keyword evidence="1" id="KW-0540">Nuclease</keyword>
<dbReference type="PROSITE" id="PS01123">
    <property type="entry name" value="TNASE_1"/>
    <property type="match status" value="1"/>
</dbReference>
<dbReference type="Pfam" id="PF00565">
    <property type="entry name" value="SNase"/>
    <property type="match status" value="1"/>
</dbReference>
<keyword evidence="2" id="KW-0255">Endonuclease</keyword>
<accession>A0A2N3LR45</accession>
<dbReference type="PANTHER" id="PTHR12302:SF3">
    <property type="entry name" value="SERINE_THREONINE-PROTEIN KINASE 31"/>
    <property type="match status" value="1"/>
</dbReference>
<dbReference type="PROSITE" id="PS50830">
    <property type="entry name" value="TNASE_3"/>
    <property type="match status" value="1"/>
</dbReference>
<dbReference type="InterPro" id="IPR002071">
    <property type="entry name" value="Thermonucl_AS"/>
</dbReference>
<dbReference type="Proteomes" id="UP000233440">
    <property type="component" value="Unassembled WGS sequence"/>
</dbReference>